<dbReference type="AlphaFoldDB" id="A0A1H2G074"/>
<name>A0A1H2G074_9PSED</name>
<sequence length="103" mass="10838">MTGALAAPPGFADLYLAVEVSDDDVALAEVASQCGYDFSHPLVCDVAEPQVAQWHDEPCLLLRLQLHAPVSAAALDELQRSGTVQLSHPSVASSRVLAIQADS</sequence>
<evidence type="ECO:0000313" key="2">
    <source>
        <dbReference type="Proteomes" id="UP000243232"/>
    </source>
</evidence>
<organism evidence="1 2">
    <name type="scientific">Pseudomonas pohangensis</name>
    <dbReference type="NCBI Taxonomy" id="364197"/>
    <lineage>
        <taxon>Bacteria</taxon>
        <taxon>Pseudomonadati</taxon>
        <taxon>Pseudomonadota</taxon>
        <taxon>Gammaproteobacteria</taxon>
        <taxon>Pseudomonadales</taxon>
        <taxon>Pseudomonadaceae</taxon>
        <taxon>Pseudomonas</taxon>
    </lineage>
</organism>
<evidence type="ECO:0000313" key="1">
    <source>
        <dbReference type="EMBL" id="SDU12983.1"/>
    </source>
</evidence>
<dbReference type="OrthoDB" id="5771449at2"/>
<accession>A0A1H2G074</accession>
<dbReference type="EMBL" id="LT629785">
    <property type="protein sequence ID" value="SDU12983.1"/>
    <property type="molecule type" value="Genomic_DNA"/>
</dbReference>
<dbReference type="STRING" id="364197.SAMN05216296_1943"/>
<keyword evidence="2" id="KW-1185">Reference proteome</keyword>
<reference evidence="2" key="1">
    <citation type="submission" date="2016-10" db="EMBL/GenBank/DDBJ databases">
        <authorList>
            <person name="Varghese N."/>
            <person name="Submissions S."/>
        </authorList>
    </citation>
    <scope>NUCLEOTIDE SEQUENCE [LARGE SCALE GENOMIC DNA]</scope>
    <source>
        <strain evidence="2">DSM 17875</strain>
    </source>
</reference>
<dbReference type="RefSeq" id="WP_090194525.1">
    <property type="nucleotide sequence ID" value="NZ_LT629785.1"/>
</dbReference>
<gene>
    <name evidence="1" type="ORF">SAMN05216296_1943</name>
</gene>
<proteinExistence type="predicted"/>
<dbReference type="Proteomes" id="UP000243232">
    <property type="component" value="Chromosome I"/>
</dbReference>
<protein>
    <submittedName>
        <fullName evidence="1">Uncharacterized protein</fullName>
    </submittedName>
</protein>